<proteinExistence type="predicted"/>
<gene>
    <name evidence="1" type="primary">106065944</name>
</gene>
<accession>A0A2C9KMA7</accession>
<dbReference type="KEGG" id="bgt:106065944"/>
<reference evidence="1" key="1">
    <citation type="submission" date="2020-05" db="UniProtKB">
        <authorList>
            <consortium name="EnsemblMetazoa"/>
        </authorList>
    </citation>
    <scope>IDENTIFICATION</scope>
    <source>
        <strain evidence="1">BB02</strain>
    </source>
</reference>
<dbReference type="OrthoDB" id="10319265at2759"/>
<organism evidence="1 2">
    <name type="scientific">Biomphalaria glabrata</name>
    <name type="common">Bloodfluke planorb</name>
    <name type="synonym">Freshwater snail</name>
    <dbReference type="NCBI Taxonomy" id="6526"/>
    <lineage>
        <taxon>Eukaryota</taxon>
        <taxon>Metazoa</taxon>
        <taxon>Spiralia</taxon>
        <taxon>Lophotrochozoa</taxon>
        <taxon>Mollusca</taxon>
        <taxon>Gastropoda</taxon>
        <taxon>Heterobranchia</taxon>
        <taxon>Euthyneura</taxon>
        <taxon>Panpulmonata</taxon>
        <taxon>Hygrophila</taxon>
        <taxon>Lymnaeoidea</taxon>
        <taxon>Planorbidae</taxon>
        <taxon>Biomphalaria</taxon>
    </lineage>
</organism>
<protein>
    <submittedName>
        <fullName evidence="1">Uncharacterized protein</fullName>
    </submittedName>
</protein>
<evidence type="ECO:0000313" key="1">
    <source>
        <dbReference type="EnsemblMetazoa" id="BGLB021275-PA"/>
    </source>
</evidence>
<dbReference type="VEuPathDB" id="VectorBase:BGLB021275"/>
<dbReference type="VEuPathDB" id="VectorBase:BGLAX_030162"/>
<dbReference type="Proteomes" id="UP000076420">
    <property type="component" value="Unassembled WGS sequence"/>
</dbReference>
<name>A0A2C9KMA7_BIOGL</name>
<evidence type="ECO:0000313" key="2">
    <source>
        <dbReference type="Proteomes" id="UP000076420"/>
    </source>
</evidence>
<dbReference type="AlphaFoldDB" id="A0A2C9KMA7"/>
<sequence>MWSTNFKKMDINLRLGKALGLLSVLMVHIDFSISQEVKWTSNNFKHCNQEKFIMKATFSRTNDSSFIVKSAEFAVYLSNQKIDECLVLDLDTKCEPSDSKCYCETKSKDELVIVFAVPANKSYIGANVRITYPCANLVLSKKSEDLNISTETEPVLKISNQEIDLSHQTWHDKVPVDIEFCCDKNPSTPCTAYMMKNEKKEDNHSRCVSFTETSTKYLQYKMYSTHCEKNSKKADLIFFPQLDDEDSKRTESEGANEGVEVWEVFFICTAEIVGAIVINIIASKYCPDKFKKLSIYYHDIEDLKNKVKSFTVDVGKLNTLKFDVAKLKRESEEEERKRNLESFITNDEPRITSRVC</sequence>
<dbReference type="EnsemblMetazoa" id="BGLB021275-RA">
    <property type="protein sequence ID" value="BGLB021275-PA"/>
    <property type="gene ID" value="BGLB021275"/>
</dbReference>